<evidence type="ECO:0000313" key="6">
    <source>
        <dbReference type="Proteomes" id="UP001497383"/>
    </source>
</evidence>
<keyword evidence="6" id="KW-1185">Reference proteome</keyword>
<evidence type="ECO:0008006" key="7">
    <source>
        <dbReference type="Google" id="ProtNLM"/>
    </source>
</evidence>
<organism evidence="5 6">
    <name type="scientific">Lodderomyces beijingensis</name>
    <dbReference type="NCBI Taxonomy" id="1775926"/>
    <lineage>
        <taxon>Eukaryota</taxon>
        <taxon>Fungi</taxon>
        <taxon>Dikarya</taxon>
        <taxon>Ascomycota</taxon>
        <taxon>Saccharomycotina</taxon>
        <taxon>Pichiomycetes</taxon>
        <taxon>Debaryomycetaceae</taxon>
        <taxon>Candida/Lodderomyces clade</taxon>
        <taxon>Lodderomyces</taxon>
    </lineage>
</organism>
<evidence type="ECO:0000256" key="4">
    <source>
        <dbReference type="SAM" id="MobiDB-lite"/>
    </source>
</evidence>
<dbReference type="Pfam" id="PF03969">
    <property type="entry name" value="AFG1_ATPase"/>
    <property type="match status" value="1"/>
</dbReference>
<dbReference type="InterPro" id="IPR005654">
    <property type="entry name" value="ATPase_AFG1-like"/>
</dbReference>
<reference evidence="5 6" key="1">
    <citation type="submission" date="2024-03" db="EMBL/GenBank/DDBJ databases">
        <authorList>
            <person name="Brejova B."/>
        </authorList>
    </citation>
    <scope>NUCLEOTIDE SEQUENCE [LARGE SCALE GENOMIC DNA]</scope>
    <source>
        <strain evidence="5 6">CBS 14171</strain>
    </source>
</reference>
<dbReference type="PANTHER" id="PTHR12169:SF2">
    <property type="entry name" value="AFG1P"/>
    <property type="match status" value="1"/>
</dbReference>
<evidence type="ECO:0000256" key="2">
    <source>
        <dbReference type="ARBA" id="ARBA00022741"/>
    </source>
</evidence>
<sequence>MRIRIVYRGLAYSCCRSRATAAPSGGTQGVEGRLPPFIAHPPQQQHQFDESSSSQPQTSISITDPYVIYQNYISSGLLEKNESQVRVMKEFQRLYHRVIDYTPPEEMSIKLSLLLREIEVKESNQRRYNQSPLRYFQASPERAKKSIIKYMTDEEELANFPSPQGLLVNGDVGSGKSLLMDIFASSLPHKSKMRWHYNNFILWVFNEMHMIQQHRFNKTFHRHQSGQLEAGSQYTMENEFVLYEVAQKMIDKNTVLMLDEFVLPDIASANIIKILFTFYFKLGGVLVATSNKLPEELYSTQFHKRKFKSFVGILNSRCHSIDMKSDKDYRIFFASESTQEPYLVIKKDNEQHDLQWDKLVKRKALGIARDSPLMKQPLASLGQPSKVTVYNRTTNIPLTFNDKSVCYLDFADICQGLTSSSDYITIASTYPTIILDNVPVMTTKMKNEARRFITLLDAIYEAKCQFFMRAQADVDYLFFPDALKSDDKQFLEYLKQHLKYEGNDDRLEVQDEEMFAKTSIAMMNPYRPNVASYDQANTEAYSEEKEMRQEGAAKKMKGSSNYGDFKAFTGDDEKFAFKRAVSRIKEMVGSDLWRQYNRWVPIDDSMRPWEKITKNKPVKITTTTITKTTDDGDAAKLDTLLESKSIKEITKEMSGTLPRQFSQNEKIPFRLFNARIAPIFNNLSHFWAMGPWTNDQGKRLKDGISKTWIRSGVRNDE</sequence>
<comment type="similarity">
    <text evidence="1">Belongs to the AFG1 ATPase family.</text>
</comment>
<evidence type="ECO:0000313" key="5">
    <source>
        <dbReference type="EMBL" id="CAK9436099.1"/>
    </source>
</evidence>
<protein>
    <recommendedName>
        <fullName evidence="7">Mitochondrial ATPase</fullName>
    </recommendedName>
</protein>
<keyword evidence="2" id="KW-0547">Nucleotide-binding</keyword>
<dbReference type="PANTHER" id="PTHR12169">
    <property type="entry name" value="ATPASE N2B"/>
    <property type="match status" value="1"/>
</dbReference>
<proteinExistence type="inferred from homology"/>
<keyword evidence="3" id="KW-0067">ATP-binding</keyword>
<evidence type="ECO:0000256" key="3">
    <source>
        <dbReference type="ARBA" id="ARBA00022840"/>
    </source>
</evidence>
<dbReference type="InterPro" id="IPR027417">
    <property type="entry name" value="P-loop_NTPase"/>
</dbReference>
<feature type="region of interest" description="Disordered" evidence="4">
    <location>
        <begin position="19"/>
        <end position="59"/>
    </location>
</feature>
<dbReference type="GeneID" id="92205853"/>
<dbReference type="NCBIfam" id="NF040713">
    <property type="entry name" value="ZapE"/>
    <property type="match status" value="1"/>
</dbReference>
<dbReference type="Proteomes" id="UP001497383">
    <property type="component" value="Chromosome 1"/>
</dbReference>
<evidence type="ECO:0000256" key="1">
    <source>
        <dbReference type="ARBA" id="ARBA00010322"/>
    </source>
</evidence>
<accession>A0ABP0ZE38</accession>
<name>A0ABP0ZE38_9ASCO</name>
<dbReference type="RefSeq" id="XP_066827595.1">
    <property type="nucleotide sequence ID" value="XM_066976601.1"/>
</dbReference>
<dbReference type="Gene3D" id="3.40.50.300">
    <property type="entry name" value="P-loop containing nucleotide triphosphate hydrolases"/>
    <property type="match status" value="1"/>
</dbReference>
<dbReference type="EMBL" id="OZ022405">
    <property type="protein sequence ID" value="CAK9436099.1"/>
    <property type="molecule type" value="Genomic_DNA"/>
</dbReference>
<dbReference type="SUPFAM" id="SSF52540">
    <property type="entry name" value="P-loop containing nucleoside triphosphate hydrolases"/>
    <property type="match status" value="1"/>
</dbReference>
<gene>
    <name evidence="5" type="ORF">LODBEIA_P06570</name>
</gene>